<evidence type="ECO:0000256" key="13">
    <source>
        <dbReference type="ARBA" id="ARBA00073749"/>
    </source>
</evidence>
<dbReference type="GO" id="GO:0005743">
    <property type="term" value="C:mitochondrial inner membrane"/>
    <property type="evidence" value="ECO:0007669"/>
    <property type="project" value="UniProtKB-SubCell"/>
</dbReference>
<keyword evidence="4" id="KW-0138">CF(0)</keyword>
<reference evidence="15" key="3">
    <citation type="submission" date="2025-09" db="UniProtKB">
        <authorList>
            <consortium name="Ensembl"/>
        </authorList>
    </citation>
    <scope>IDENTIFICATION</scope>
</reference>
<proteinExistence type="inferred from homology"/>
<dbReference type="PANTHER" id="PTHR12441:SF10">
    <property type="entry name" value="ATP SYNTHASE-COUPLING FACTOR 6, MITOCHONDRIAL"/>
    <property type="match status" value="1"/>
</dbReference>
<feature type="region of interest" description="Disordered" evidence="14">
    <location>
        <begin position="175"/>
        <end position="197"/>
    </location>
</feature>
<evidence type="ECO:0000256" key="11">
    <source>
        <dbReference type="ARBA" id="ARBA00059339"/>
    </source>
</evidence>
<keyword evidence="6" id="KW-0999">Mitochondrion inner membrane</keyword>
<evidence type="ECO:0000256" key="10">
    <source>
        <dbReference type="ARBA" id="ARBA00029863"/>
    </source>
</evidence>
<reference evidence="16" key="1">
    <citation type="submission" date="2020-03" db="EMBL/GenBank/DDBJ databases">
        <title>Evolution of repeat sequences and sex chromosomes of tilapia species revealed by chromosome-level genomes.</title>
        <authorList>
            <person name="Xu L."/>
            <person name="Tao W."/>
            <person name="Wang D."/>
            <person name="Zhou Q."/>
        </authorList>
    </citation>
    <scope>NUCLEOTIDE SEQUENCE [LARGE SCALE GENOMIC DNA]</scope>
    <source>
        <strain evidence="16">Israel</strain>
    </source>
</reference>
<evidence type="ECO:0000313" key="15">
    <source>
        <dbReference type="Ensembl" id="ENSOABP00000066478.1"/>
    </source>
</evidence>
<keyword evidence="16" id="KW-1185">Reference proteome</keyword>
<comment type="similarity">
    <text evidence="2">Belongs to the eukaryotic ATPase subunit F6 family.</text>
</comment>
<dbReference type="InterPro" id="IPR036204">
    <property type="entry name" value="ATP_synth_f6_sf_mt"/>
</dbReference>
<evidence type="ECO:0000256" key="9">
    <source>
        <dbReference type="ARBA" id="ARBA00023136"/>
    </source>
</evidence>
<sequence>MAAALFRAATGLSVRRIHGELCRVMWTPQAARFSSKPSDRDPPRRTHIKKAKAKPAEEVDKVLDKLSERRPGTAPPAVGEVVTASVDNVAAESDDHPAPPLPLKEELLVQEEEGATGDKEDTGTHTDLDPVQRLFLEKIREYTNLHRLNAGFLEAEPDYQKNLSEETAKLQRVYGGGDLSSFPQFTFTDPKLDQESK</sequence>
<feature type="compositionally biased region" description="Basic and acidic residues" evidence="14">
    <location>
        <begin position="93"/>
        <end position="102"/>
    </location>
</feature>
<name>A0AAZ1XFS3_OREAU</name>
<keyword evidence="8" id="KW-0496">Mitochondrion</keyword>
<feature type="compositionally biased region" description="Basic and acidic residues" evidence="14">
    <location>
        <begin position="54"/>
        <end position="71"/>
    </location>
</feature>
<evidence type="ECO:0000256" key="5">
    <source>
        <dbReference type="ARBA" id="ARBA00022781"/>
    </source>
</evidence>
<dbReference type="GO" id="GO:0015078">
    <property type="term" value="F:proton transmembrane transporter activity"/>
    <property type="evidence" value="ECO:0007669"/>
    <property type="project" value="InterPro"/>
</dbReference>
<protein>
    <recommendedName>
        <fullName evidence="13">ATP synthase peripheral stalk subunit F6, mitochondrial</fullName>
    </recommendedName>
    <alternativeName>
        <fullName evidence="10">ATP synthase peripheral stalk subunit F6</fullName>
    </alternativeName>
</protein>
<dbReference type="Ensembl" id="ENSOABT00000063948.1">
    <property type="protein sequence ID" value="ENSOABP00000066478.1"/>
    <property type="gene ID" value="ENSOABG00000006421.2"/>
</dbReference>
<keyword evidence="3" id="KW-0813">Transport</keyword>
<accession>A0AAZ1XFS3</accession>
<reference evidence="15" key="2">
    <citation type="submission" date="2025-08" db="UniProtKB">
        <authorList>
            <consortium name="Ensembl"/>
        </authorList>
    </citation>
    <scope>IDENTIFICATION</scope>
</reference>
<organism evidence="15 16">
    <name type="scientific">Oreochromis aureus</name>
    <name type="common">Israeli tilapia</name>
    <name type="synonym">Chromis aureus</name>
    <dbReference type="NCBI Taxonomy" id="47969"/>
    <lineage>
        <taxon>Eukaryota</taxon>
        <taxon>Metazoa</taxon>
        <taxon>Chordata</taxon>
        <taxon>Craniata</taxon>
        <taxon>Vertebrata</taxon>
        <taxon>Euteleostomi</taxon>
        <taxon>Actinopterygii</taxon>
        <taxon>Neopterygii</taxon>
        <taxon>Teleostei</taxon>
        <taxon>Neoteleostei</taxon>
        <taxon>Acanthomorphata</taxon>
        <taxon>Ovalentaria</taxon>
        <taxon>Cichlomorphae</taxon>
        <taxon>Cichliformes</taxon>
        <taxon>Cichlidae</taxon>
        <taxon>African cichlids</taxon>
        <taxon>Pseudocrenilabrinae</taxon>
        <taxon>Oreochromini</taxon>
        <taxon>Oreochromis</taxon>
    </lineage>
</organism>
<comment type="subunit">
    <text evidence="12">Component of the ATP synthase complex composed at least of ATP5F1A/subunit alpha, ATP5F1B/subunit beta, ATP5MC1/subunit c (homooctomer), MT-ATP6/subunit a, MT-ATP8/subunit 8, ATP5ME/subunit e, ATP5MF/subunit f, ATP5MG/subunit g, ATP5MK/subunit k, ATP5MJ/subunit j, ATP5F1C/subunit gamma, ATP5F1D/subunit delta, ATP5F1E/subunit epsilon, ATP5PF/subunit F6, ATP5PB/subunit b, ATP5PD/subunit d, ATP5PO/subunit OSCP. ATP synthase complex consists of a soluble F(1) head domain (subunits alpha(3) and beta(3)) - the catalytic core - and a membrane F(0) domain - the membrane proton channel (subunits c, a, 8, e, f, g, k and j). These two domains are linked by a central stalk (subunits gamma, delta, and epsilon) rotating inside the F1 region and a stationary peripheral stalk (subunits F6, b, d, and OSCP).</text>
</comment>
<evidence type="ECO:0000256" key="6">
    <source>
        <dbReference type="ARBA" id="ARBA00022792"/>
    </source>
</evidence>
<keyword evidence="9" id="KW-0472">Membrane</keyword>
<comment type="function">
    <text evidence="11">Subunit F6, of the mitochondrial membrane ATP synthase complex (F(1)F(0) ATP synthase or Complex V) that produces ATP from ADP in the presence of a proton gradient across the membrane which is generated by electron transport complexes of the respiratory chain. ATP synthase complex consist of a soluble F(1) head domain - the catalytic core - and a membrane F(1) domain - the membrane proton channel. These two domains are linked by a central stalk rotating inside the F(1) region and a stationary peripheral stalk. During catalysis, ATP synthesis in the catalytic domain of F(1) is coupled via a rotary mechanism of the central stalk subunits to proton translocation. In vivo, can only synthesize ATP although its ATP hydrolase activity can be activated artificially in vitro. Part of the complex F(0) domain. Part of the complex F(0) domain and the peripheric stalk, which acts as a stator to hold the catalytic alpha(3)beta(3) subcomplex and subunit a/ATP6 static relative to the rotary elements.</text>
</comment>
<keyword evidence="7" id="KW-0406">Ion transport</keyword>
<evidence type="ECO:0000256" key="14">
    <source>
        <dbReference type="SAM" id="MobiDB-lite"/>
    </source>
</evidence>
<dbReference type="InterPro" id="IPR008387">
    <property type="entry name" value="ATP_synth_f6_mt"/>
</dbReference>
<evidence type="ECO:0000256" key="1">
    <source>
        <dbReference type="ARBA" id="ARBA00004273"/>
    </source>
</evidence>
<feature type="region of interest" description="Disordered" evidence="14">
    <location>
        <begin position="30"/>
        <end position="102"/>
    </location>
</feature>
<dbReference type="SUPFAM" id="SSF111357">
    <property type="entry name" value="Mitochondrial ATP synthase coupling factor 6"/>
    <property type="match status" value="1"/>
</dbReference>
<evidence type="ECO:0000256" key="7">
    <source>
        <dbReference type="ARBA" id="ARBA00023065"/>
    </source>
</evidence>
<dbReference type="PANTHER" id="PTHR12441">
    <property type="entry name" value="ATP SYNTHASE COUPLING FACTOR 6, MITOCHONDRIAL"/>
    <property type="match status" value="1"/>
</dbReference>
<dbReference type="GO" id="GO:0045259">
    <property type="term" value="C:proton-transporting ATP synthase complex"/>
    <property type="evidence" value="ECO:0007669"/>
    <property type="project" value="UniProtKB-KW"/>
</dbReference>
<evidence type="ECO:0000256" key="4">
    <source>
        <dbReference type="ARBA" id="ARBA00022547"/>
    </source>
</evidence>
<evidence type="ECO:0000256" key="2">
    <source>
        <dbReference type="ARBA" id="ARBA00007346"/>
    </source>
</evidence>
<dbReference type="FunFam" id="1.10.246.110:FF:000001">
    <property type="entry name" value="ATP synthase-coupling factor 6, mitochondrial"/>
    <property type="match status" value="1"/>
</dbReference>
<dbReference type="AlphaFoldDB" id="A0AAZ1XFS3"/>
<evidence type="ECO:0000256" key="12">
    <source>
        <dbReference type="ARBA" id="ARBA00064647"/>
    </source>
</evidence>
<evidence type="ECO:0000256" key="3">
    <source>
        <dbReference type="ARBA" id="ARBA00022448"/>
    </source>
</evidence>
<evidence type="ECO:0000256" key="8">
    <source>
        <dbReference type="ARBA" id="ARBA00023128"/>
    </source>
</evidence>
<gene>
    <name evidence="15" type="primary">LOC116315378</name>
</gene>
<dbReference type="GO" id="GO:0015986">
    <property type="term" value="P:proton motive force-driven ATP synthesis"/>
    <property type="evidence" value="ECO:0007669"/>
    <property type="project" value="InterPro"/>
</dbReference>
<dbReference type="Proteomes" id="UP000472276">
    <property type="component" value="Unassembled WGS sequence"/>
</dbReference>
<evidence type="ECO:0000313" key="16">
    <source>
        <dbReference type="Proteomes" id="UP000472276"/>
    </source>
</evidence>
<keyword evidence="5" id="KW-0375">Hydrogen ion transport</keyword>
<dbReference type="Gene3D" id="1.10.246.110">
    <property type="entry name" value="Mitochondrial ATP synthase-coupling factor 6"/>
    <property type="match status" value="1"/>
</dbReference>
<comment type="subcellular location">
    <subcellularLocation>
        <location evidence="1">Mitochondrion inner membrane</location>
    </subcellularLocation>
</comment>
<dbReference type="Pfam" id="PF05511">
    <property type="entry name" value="ATP-synt_F6"/>
    <property type="match status" value="1"/>
</dbReference>